<evidence type="ECO:0000259" key="5">
    <source>
        <dbReference type="Pfam" id="PF00171"/>
    </source>
</evidence>
<dbReference type="NCBIfam" id="NF007497">
    <property type="entry name" value="PRK10090.1"/>
    <property type="match status" value="1"/>
</dbReference>
<dbReference type="PROSITE" id="PS00687">
    <property type="entry name" value="ALDEHYDE_DEHYDR_GLU"/>
    <property type="match status" value="1"/>
</dbReference>
<feature type="domain" description="Aldehyde dehydrogenase" evidence="5">
    <location>
        <begin position="17"/>
        <end position="474"/>
    </location>
</feature>
<dbReference type="FunFam" id="3.40.309.10:FF:000009">
    <property type="entry name" value="Aldehyde dehydrogenase A"/>
    <property type="match status" value="1"/>
</dbReference>
<reference evidence="6 7" key="1">
    <citation type="submission" date="2019-12" db="EMBL/GenBank/DDBJ databases">
        <title>Complete genome sequence of Pseudomonas stutzeri.</title>
        <authorList>
            <person name="Lim S.R."/>
            <person name="Kim J.H."/>
        </authorList>
    </citation>
    <scope>NUCLEOTIDE SEQUENCE [LARGE SCALE GENOMIC DNA]</scope>
    <source>
        <strain evidence="6 7">PM101005</strain>
    </source>
</reference>
<accession>A0A6I6LRQ0</accession>
<protein>
    <submittedName>
        <fullName evidence="6">Aldehyde dehydrogenase</fullName>
    </submittedName>
</protein>
<proteinExistence type="inferred from homology"/>
<dbReference type="FunFam" id="3.40.605.10:FF:000007">
    <property type="entry name" value="NAD/NADP-dependent betaine aldehyde dehydrogenase"/>
    <property type="match status" value="1"/>
</dbReference>
<dbReference type="InterPro" id="IPR016162">
    <property type="entry name" value="Ald_DH_N"/>
</dbReference>
<dbReference type="PANTHER" id="PTHR43353">
    <property type="entry name" value="SUCCINATE-SEMIALDEHYDE DEHYDROGENASE, MITOCHONDRIAL"/>
    <property type="match status" value="1"/>
</dbReference>
<comment type="similarity">
    <text evidence="1 4">Belongs to the aldehyde dehydrogenase family.</text>
</comment>
<dbReference type="GO" id="GO:0005829">
    <property type="term" value="C:cytosol"/>
    <property type="evidence" value="ECO:0007669"/>
    <property type="project" value="TreeGrafter"/>
</dbReference>
<dbReference type="InterPro" id="IPR015590">
    <property type="entry name" value="Aldehyde_DH_dom"/>
</dbReference>
<dbReference type="EMBL" id="CP046902">
    <property type="protein sequence ID" value="QGZ31185.1"/>
    <property type="molecule type" value="Genomic_DNA"/>
</dbReference>
<feature type="active site" evidence="3">
    <location>
        <position position="251"/>
    </location>
</feature>
<sequence length="480" mass="51487">MTTPNFAFEHFVDGRFIAATGNTVEVYNPSTETRIGSMPDGDAQLVDRAVSVARATQDKWATLPANERGQYLRRMAKVIRENLPRLAQVIAIEQGKVMPLAEMEVALAAEYLDYTAEWARRIEGEIVSSDRPGENILLFRRPMGVVAGILPWNFPLFMVVRKVAPALLTGNTVVIKPSEETPYSAYEFARIVAQVELPAGVFNLLGGLGNSVGQALVVHPEVDMISFTGSSAAGSAIMANAAQNITKVNLELGGKAPAIILDDANIDLAVAAMKMSKSINSGQACNCTERIYVQRAVQAEFSEKLAAAFDSISFGDPNGASPVEMGPVINRAAVERIGLLIDDARNKGAEILAGGSGAERGEGCFFKPTVVSGTKADMHILQREVFGPVVMVDAIDDLDEGIARANDSEYGLSSSIFTSSLASSMHAIASLKFGETYVNRENFEAFQGFHAGVRRSGIGGADGKHGLYEYTHTQLAYIQS</sequence>
<dbReference type="GO" id="GO:0004777">
    <property type="term" value="F:succinate-semialdehyde dehydrogenase (NAD+) activity"/>
    <property type="evidence" value="ECO:0007669"/>
    <property type="project" value="TreeGrafter"/>
</dbReference>
<dbReference type="InterPro" id="IPR050740">
    <property type="entry name" value="Aldehyde_DH_Superfamily"/>
</dbReference>
<evidence type="ECO:0000256" key="3">
    <source>
        <dbReference type="PROSITE-ProRule" id="PRU10007"/>
    </source>
</evidence>
<dbReference type="InterPro" id="IPR016163">
    <property type="entry name" value="Ald_DH_C"/>
</dbReference>
<organism evidence="6 7">
    <name type="scientific">Stutzerimonas stutzeri</name>
    <name type="common">Pseudomonas stutzeri</name>
    <dbReference type="NCBI Taxonomy" id="316"/>
    <lineage>
        <taxon>Bacteria</taxon>
        <taxon>Pseudomonadati</taxon>
        <taxon>Pseudomonadota</taxon>
        <taxon>Gammaproteobacteria</taxon>
        <taxon>Pseudomonadales</taxon>
        <taxon>Pseudomonadaceae</taxon>
        <taxon>Stutzerimonas</taxon>
    </lineage>
</organism>
<evidence type="ECO:0000313" key="7">
    <source>
        <dbReference type="Proteomes" id="UP000438983"/>
    </source>
</evidence>
<dbReference type="Gene3D" id="3.40.309.10">
    <property type="entry name" value="Aldehyde Dehydrogenase, Chain A, domain 2"/>
    <property type="match status" value="1"/>
</dbReference>
<dbReference type="PANTHER" id="PTHR43353:SF5">
    <property type="entry name" value="SUCCINATE-SEMIALDEHYDE DEHYDROGENASE, MITOCHONDRIAL"/>
    <property type="match status" value="1"/>
</dbReference>
<evidence type="ECO:0000256" key="1">
    <source>
        <dbReference type="ARBA" id="ARBA00009986"/>
    </source>
</evidence>
<gene>
    <name evidence="6" type="primary">aldA</name>
    <name evidence="6" type="ORF">GQA94_14345</name>
</gene>
<evidence type="ECO:0000313" key="6">
    <source>
        <dbReference type="EMBL" id="QGZ31185.1"/>
    </source>
</evidence>
<keyword evidence="2 4" id="KW-0560">Oxidoreductase</keyword>
<dbReference type="Proteomes" id="UP000438983">
    <property type="component" value="Chromosome"/>
</dbReference>
<dbReference type="SUPFAM" id="SSF53720">
    <property type="entry name" value="ALDH-like"/>
    <property type="match status" value="1"/>
</dbReference>
<dbReference type="GO" id="GO:0009450">
    <property type="term" value="P:gamma-aminobutyric acid catabolic process"/>
    <property type="evidence" value="ECO:0007669"/>
    <property type="project" value="TreeGrafter"/>
</dbReference>
<name>A0A6I6LRQ0_STUST</name>
<dbReference type="AlphaFoldDB" id="A0A6I6LRQ0"/>
<dbReference type="OrthoDB" id="9812625at2"/>
<evidence type="ECO:0000256" key="2">
    <source>
        <dbReference type="ARBA" id="ARBA00023002"/>
    </source>
</evidence>
<evidence type="ECO:0000256" key="4">
    <source>
        <dbReference type="RuleBase" id="RU003345"/>
    </source>
</evidence>
<dbReference type="InterPro" id="IPR029510">
    <property type="entry name" value="Ald_DH_CS_GLU"/>
</dbReference>
<dbReference type="Pfam" id="PF00171">
    <property type="entry name" value="Aldedh"/>
    <property type="match status" value="1"/>
</dbReference>
<dbReference type="Gene3D" id="3.40.605.10">
    <property type="entry name" value="Aldehyde Dehydrogenase, Chain A, domain 1"/>
    <property type="match status" value="1"/>
</dbReference>
<dbReference type="InterPro" id="IPR016161">
    <property type="entry name" value="Ald_DH/histidinol_DH"/>
</dbReference>
<dbReference type="RefSeq" id="WP_158188648.1">
    <property type="nucleotide sequence ID" value="NZ_CP046902.1"/>
</dbReference>